<dbReference type="AlphaFoldDB" id="G3HVG1"/>
<dbReference type="InParanoid" id="G3HVG1"/>
<organism evidence="2 3">
    <name type="scientific">Cricetulus griseus</name>
    <name type="common">Chinese hamster</name>
    <name type="synonym">Cricetulus barabensis griseus</name>
    <dbReference type="NCBI Taxonomy" id="10029"/>
    <lineage>
        <taxon>Eukaryota</taxon>
        <taxon>Metazoa</taxon>
        <taxon>Chordata</taxon>
        <taxon>Craniata</taxon>
        <taxon>Vertebrata</taxon>
        <taxon>Euteleostomi</taxon>
        <taxon>Mammalia</taxon>
        <taxon>Eutheria</taxon>
        <taxon>Euarchontoglires</taxon>
        <taxon>Glires</taxon>
        <taxon>Rodentia</taxon>
        <taxon>Myomorpha</taxon>
        <taxon>Muroidea</taxon>
        <taxon>Cricetidae</taxon>
        <taxon>Cricetinae</taxon>
        <taxon>Cricetulus</taxon>
    </lineage>
</organism>
<gene>
    <name evidence="2" type="ORF">I79_014948</name>
</gene>
<accession>G3HVG1</accession>
<reference evidence="3" key="1">
    <citation type="journal article" date="2011" name="Nat. Biotechnol.">
        <title>The genomic sequence of the Chinese hamster ovary (CHO)-K1 cell line.</title>
        <authorList>
            <person name="Xu X."/>
            <person name="Nagarajan H."/>
            <person name="Lewis N.E."/>
            <person name="Pan S."/>
            <person name="Cai Z."/>
            <person name="Liu X."/>
            <person name="Chen W."/>
            <person name="Xie M."/>
            <person name="Wang W."/>
            <person name="Hammond S."/>
            <person name="Andersen M.R."/>
            <person name="Neff N."/>
            <person name="Passarelli B."/>
            <person name="Koh W."/>
            <person name="Fan H.C."/>
            <person name="Wang J."/>
            <person name="Gui Y."/>
            <person name="Lee K.H."/>
            <person name="Betenbaugh M.J."/>
            <person name="Quake S.R."/>
            <person name="Famili I."/>
            <person name="Palsson B.O."/>
            <person name="Wang J."/>
        </authorList>
    </citation>
    <scope>NUCLEOTIDE SEQUENCE [LARGE SCALE GENOMIC DNA]</scope>
    <source>
        <strain evidence="3">CHO K1 cell line</strain>
    </source>
</reference>
<protein>
    <submittedName>
        <fullName evidence="2">Uncharacterized protein</fullName>
    </submittedName>
</protein>
<sequence>MVSALASSSLAEDRKKEDSEKLNAFVRDCDLLEDKNQREHEEGVPSKAAKGCDATVHNKNSPLPPQVEQGSRRWLRGLC</sequence>
<dbReference type="Proteomes" id="UP000001075">
    <property type="component" value="Unassembled WGS sequence"/>
</dbReference>
<feature type="region of interest" description="Disordered" evidence="1">
    <location>
        <begin position="35"/>
        <end position="79"/>
    </location>
</feature>
<dbReference type="EMBL" id="JH000775">
    <property type="protein sequence ID" value="EGV95111.1"/>
    <property type="molecule type" value="Genomic_DNA"/>
</dbReference>
<evidence type="ECO:0000313" key="2">
    <source>
        <dbReference type="EMBL" id="EGV95111.1"/>
    </source>
</evidence>
<name>G3HVG1_CRIGR</name>
<evidence type="ECO:0000313" key="3">
    <source>
        <dbReference type="Proteomes" id="UP000001075"/>
    </source>
</evidence>
<feature type="compositionally biased region" description="Basic and acidic residues" evidence="1">
    <location>
        <begin position="35"/>
        <end position="44"/>
    </location>
</feature>
<proteinExistence type="predicted"/>
<evidence type="ECO:0000256" key="1">
    <source>
        <dbReference type="SAM" id="MobiDB-lite"/>
    </source>
</evidence>